<accession>A0A4S8KWA0</accession>
<dbReference type="InterPro" id="IPR036691">
    <property type="entry name" value="Endo/exonu/phosph_ase_sf"/>
</dbReference>
<dbReference type="Gene3D" id="3.60.10.10">
    <property type="entry name" value="Endonuclease/exonuclease/phosphatase"/>
    <property type="match status" value="1"/>
</dbReference>
<feature type="non-terminal residue" evidence="1">
    <location>
        <position position="1"/>
    </location>
</feature>
<dbReference type="AlphaFoldDB" id="A0A4S8KWA0"/>
<evidence type="ECO:0008006" key="3">
    <source>
        <dbReference type="Google" id="ProtNLM"/>
    </source>
</evidence>
<organism evidence="1 2">
    <name type="scientific">Dendrothele bispora (strain CBS 962.96)</name>
    <dbReference type="NCBI Taxonomy" id="1314807"/>
    <lineage>
        <taxon>Eukaryota</taxon>
        <taxon>Fungi</taxon>
        <taxon>Dikarya</taxon>
        <taxon>Basidiomycota</taxon>
        <taxon>Agaricomycotina</taxon>
        <taxon>Agaricomycetes</taxon>
        <taxon>Agaricomycetidae</taxon>
        <taxon>Agaricales</taxon>
        <taxon>Agaricales incertae sedis</taxon>
        <taxon>Dendrothele</taxon>
    </lineage>
</organism>
<dbReference type="EMBL" id="ML179941">
    <property type="protein sequence ID" value="THU80091.1"/>
    <property type="molecule type" value="Genomic_DNA"/>
</dbReference>
<dbReference type="OrthoDB" id="2840473at2759"/>
<sequence>LHKSKTATFDMINETGDTKLSDAFDIVCIQEPWTDSFGNARSNFRWHIIYPTSKISLPKTSLLRSVILINKKLASNSWKQIDVPNTNDITAIQLQTNNGKLSIFNIYNDCTHSNTLKLLR</sequence>
<proteinExistence type="predicted"/>
<evidence type="ECO:0000313" key="1">
    <source>
        <dbReference type="EMBL" id="THU80091.1"/>
    </source>
</evidence>
<dbReference type="SUPFAM" id="SSF56219">
    <property type="entry name" value="DNase I-like"/>
    <property type="match status" value="1"/>
</dbReference>
<feature type="non-terminal residue" evidence="1">
    <location>
        <position position="120"/>
    </location>
</feature>
<dbReference type="Proteomes" id="UP000297245">
    <property type="component" value="Unassembled WGS sequence"/>
</dbReference>
<name>A0A4S8KWA0_DENBC</name>
<reference evidence="1 2" key="1">
    <citation type="journal article" date="2019" name="Nat. Ecol. Evol.">
        <title>Megaphylogeny resolves global patterns of mushroom evolution.</title>
        <authorList>
            <person name="Varga T."/>
            <person name="Krizsan K."/>
            <person name="Foldi C."/>
            <person name="Dima B."/>
            <person name="Sanchez-Garcia M."/>
            <person name="Sanchez-Ramirez S."/>
            <person name="Szollosi G.J."/>
            <person name="Szarkandi J.G."/>
            <person name="Papp V."/>
            <person name="Albert L."/>
            <person name="Andreopoulos W."/>
            <person name="Angelini C."/>
            <person name="Antonin V."/>
            <person name="Barry K.W."/>
            <person name="Bougher N.L."/>
            <person name="Buchanan P."/>
            <person name="Buyck B."/>
            <person name="Bense V."/>
            <person name="Catcheside P."/>
            <person name="Chovatia M."/>
            <person name="Cooper J."/>
            <person name="Damon W."/>
            <person name="Desjardin D."/>
            <person name="Finy P."/>
            <person name="Geml J."/>
            <person name="Haridas S."/>
            <person name="Hughes K."/>
            <person name="Justo A."/>
            <person name="Karasinski D."/>
            <person name="Kautmanova I."/>
            <person name="Kiss B."/>
            <person name="Kocsube S."/>
            <person name="Kotiranta H."/>
            <person name="LaButti K.M."/>
            <person name="Lechner B.E."/>
            <person name="Liimatainen K."/>
            <person name="Lipzen A."/>
            <person name="Lukacs Z."/>
            <person name="Mihaltcheva S."/>
            <person name="Morgado L.N."/>
            <person name="Niskanen T."/>
            <person name="Noordeloos M.E."/>
            <person name="Ohm R.A."/>
            <person name="Ortiz-Santana B."/>
            <person name="Ovrebo C."/>
            <person name="Racz N."/>
            <person name="Riley R."/>
            <person name="Savchenko A."/>
            <person name="Shiryaev A."/>
            <person name="Soop K."/>
            <person name="Spirin V."/>
            <person name="Szebenyi C."/>
            <person name="Tomsovsky M."/>
            <person name="Tulloss R.E."/>
            <person name="Uehling J."/>
            <person name="Grigoriev I.V."/>
            <person name="Vagvolgyi C."/>
            <person name="Papp T."/>
            <person name="Martin F.M."/>
            <person name="Miettinen O."/>
            <person name="Hibbett D.S."/>
            <person name="Nagy L.G."/>
        </authorList>
    </citation>
    <scope>NUCLEOTIDE SEQUENCE [LARGE SCALE GENOMIC DNA]</scope>
    <source>
        <strain evidence="1 2">CBS 962.96</strain>
    </source>
</reference>
<protein>
    <recommendedName>
        <fullName evidence="3">Endonuclease/exonuclease/phosphatase domain-containing protein</fullName>
    </recommendedName>
</protein>
<evidence type="ECO:0000313" key="2">
    <source>
        <dbReference type="Proteomes" id="UP000297245"/>
    </source>
</evidence>
<gene>
    <name evidence="1" type="ORF">K435DRAFT_559530</name>
</gene>
<keyword evidence="2" id="KW-1185">Reference proteome</keyword>